<proteinExistence type="predicted"/>
<feature type="region of interest" description="Disordered" evidence="1">
    <location>
        <begin position="174"/>
        <end position="206"/>
    </location>
</feature>
<dbReference type="AlphaFoldDB" id="A0AAP6JGB9"/>
<evidence type="ECO:0000259" key="2">
    <source>
        <dbReference type="Pfam" id="PF14346"/>
    </source>
</evidence>
<comment type="caution">
    <text evidence="3">The sequence shown here is derived from an EMBL/GenBank/DDBJ whole genome shotgun (WGS) entry which is preliminary data.</text>
</comment>
<name>A0AAP6JGB9_9GAMM</name>
<sequence>PHHGNTSDRCGLCGGAPIPPSPESIYSITLTQLRTLPHRHRKPGLLRLAFGIGFWIRRRSASDPTIQSTRRMTMHTTLGPCFWKSMSTVSVLAATLLLLTACASVPEAPPSSLAEARDAIASAEQSDARQYAGAELDEANRKLAMAENAMSSEKRTEADQYAQQSRVTAELAMARTSAAKAEDVNRQMRRDAEALSEELERTGGKQ</sequence>
<feature type="compositionally biased region" description="Basic and acidic residues" evidence="1">
    <location>
        <begin position="180"/>
        <end position="206"/>
    </location>
</feature>
<protein>
    <submittedName>
        <fullName evidence="3">DUF4398 domain-containing protein</fullName>
    </submittedName>
</protein>
<gene>
    <name evidence="3" type="ORF">VCB98_09010</name>
</gene>
<feature type="domain" description="DUF4398" evidence="2">
    <location>
        <begin position="112"/>
        <end position="186"/>
    </location>
</feature>
<accession>A0AAP6JGB9</accession>
<evidence type="ECO:0000313" key="3">
    <source>
        <dbReference type="EMBL" id="MEA5445957.1"/>
    </source>
</evidence>
<keyword evidence="4" id="KW-1185">Reference proteome</keyword>
<dbReference type="Pfam" id="PF14346">
    <property type="entry name" value="DUF4398"/>
    <property type="match status" value="1"/>
</dbReference>
<dbReference type="RefSeq" id="WP_346051888.1">
    <property type="nucleotide sequence ID" value="NZ_JAYGII010000017.1"/>
</dbReference>
<organism evidence="3 4">
    <name type="scientific">Natronospira elongata</name>
    <dbReference type="NCBI Taxonomy" id="3110268"/>
    <lineage>
        <taxon>Bacteria</taxon>
        <taxon>Pseudomonadati</taxon>
        <taxon>Pseudomonadota</taxon>
        <taxon>Gammaproteobacteria</taxon>
        <taxon>Natronospirales</taxon>
        <taxon>Natronospiraceae</taxon>
        <taxon>Natronospira</taxon>
    </lineage>
</organism>
<dbReference type="Gene3D" id="1.20.1270.390">
    <property type="match status" value="1"/>
</dbReference>
<dbReference type="Proteomes" id="UP001302316">
    <property type="component" value="Unassembled WGS sequence"/>
</dbReference>
<dbReference type="InterPro" id="IPR025511">
    <property type="entry name" value="DUF4398"/>
</dbReference>
<evidence type="ECO:0000256" key="1">
    <source>
        <dbReference type="SAM" id="MobiDB-lite"/>
    </source>
</evidence>
<feature type="non-terminal residue" evidence="3">
    <location>
        <position position="1"/>
    </location>
</feature>
<reference evidence="3 4" key="1">
    <citation type="submission" date="2023-12" db="EMBL/GenBank/DDBJ databases">
        <title>Whole-genome sequencing of halo(alkali)philic microorganisms from hypersaline lakes.</title>
        <authorList>
            <person name="Sorokin D.Y."/>
            <person name="Merkel A.Y."/>
            <person name="Messina E."/>
            <person name="Yakimov M."/>
        </authorList>
    </citation>
    <scope>NUCLEOTIDE SEQUENCE [LARGE SCALE GENOMIC DNA]</scope>
    <source>
        <strain evidence="3 4">AB-CW1</strain>
    </source>
</reference>
<evidence type="ECO:0000313" key="4">
    <source>
        <dbReference type="Proteomes" id="UP001302316"/>
    </source>
</evidence>
<dbReference type="EMBL" id="JAYGII010000017">
    <property type="protein sequence ID" value="MEA5445957.1"/>
    <property type="molecule type" value="Genomic_DNA"/>
</dbReference>